<dbReference type="NCBIfam" id="TIGR01554">
    <property type="entry name" value="major_cap_HK97"/>
    <property type="match status" value="2"/>
</dbReference>
<evidence type="ECO:0000256" key="1">
    <source>
        <dbReference type="ARBA" id="ARBA00004328"/>
    </source>
</evidence>
<keyword evidence="2" id="KW-0175">Coiled coil</keyword>
<dbReference type="InterPro" id="IPR024455">
    <property type="entry name" value="Phage_capsid"/>
</dbReference>
<name>A0A0M6WSW5_9FIRM</name>
<dbReference type="InterPro" id="IPR054612">
    <property type="entry name" value="Phage_capsid-like_C"/>
</dbReference>
<gene>
    <name evidence="4" type="ORF">T1815_23031</name>
</gene>
<dbReference type="SUPFAM" id="SSF56563">
    <property type="entry name" value="Major capsid protein gp5"/>
    <property type="match status" value="1"/>
</dbReference>
<proteinExistence type="predicted"/>
<evidence type="ECO:0000313" key="5">
    <source>
        <dbReference type="Proteomes" id="UP000049472"/>
    </source>
</evidence>
<keyword evidence="5" id="KW-1185">Reference proteome</keyword>
<feature type="domain" description="Phage capsid-like C-terminal" evidence="3">
    <location>
        <begin position="383"/>
        <end position="448"/>
    </location>
</feature>
<dbReference type="EMBL" id="CVRQ01000025">
    <property type="protein sequence ID" value="CRL40289.1"/>
    <property type="molecule type" value="Genomic_DNA"/>
</dbReference>
<accession>A0A0M6WSW5</accession>
<reference evidence="5" key="1">
    <citation type="submission" date="2015-05" db="EMBL/GenBank/DDBJ databases">
        <authorList>
            <consortium name="Pathogen Informatics"/>
        </authorList>
    </citation>
    <scope>NUCLEOTIDE SEQUENCE [LARGE SCALE GENOMIC DNA]</scope>
    <source>
        <strain evidence="5">T1-815</strain>
    </source>
</reference>
<evidence type="ECO:0000256" key="2">
    <source>
        <dbReference type="SAM" id="Coils"/>
    </source>
</evidence>
<organism evidence="4 5">
    <name type="scientific">Agathobacter rectalis</name>
    <dbReference type="NCBI Taxonomy" id="39491"/>
    <lineage>
        <taxon>Bacteria</taxon>
        <taxon>Bacillati</taxon>
        <taxon>Bacillota</taxon>
        <taxon>Clostridia</taxon>
        <taxon>Lachnospirales</taxon>
        <taxon>Lachnospiraceae</taxon>
        <taxon>Agathobacter</taxon>
    </lineage>
</organism>
<dbReference type="Proteomes" id="UP000049472">
    <property type="component" value="Unassembled WGS sequence"/>
</dbReference>
<feature type="coiled-coil region" evidence="2">
    <location>
        <begin position="2"/>
        <end position="51"/>
    </location>
</feature>
<dbReference type="AlphaFoldDB" id="A0A0M6WSW5"/>
<evidence type="ECO:0000313" key="4">
    <source>
        <dbReference type="EMBL" id="CRL40289.1"/>
    </source>
</evidence>
<evidence type="ECO:0000259" key="3">
    <source>
        <dbReference type="Pfam" id="PF05065"/>
    </source>
</evidence>
<comment type="subcellular location">
    <subcellularLocation>
        <location evidence="1">Virion</location>
    </subcellularLocation>
</comment>
<dbReference type="RefSeq" id="WP_055062304.1">
    <property type="nucleotide sequence ID" value="NZ_CVRQ01000025.1"/>
</dbReference>
<protein>
    <recommendedName>
        <fullName evidence="3">Phage capsid-like C-terminal domain-containing protein</fullName>
    </recommendedName>
</protein>
<sequence length="455" mass="50465">MNKEMQKLLKAINDKKNEVKSLVNDGKLDKAKAAKEELKELQEKFDLLFDLDEEEHEEIEDKVATGTAKTIGAKADKKNLVKAFVNIVKCGFLKREPDEGDVKVYKDALSTDTTKGDDDEMGIGVTVPEDIRTDIIELRRSEDNLEQYVNVEVVTTKSGSRNIEVDADSTPFDNVDEEADFPDMDEPKFKKIVYAIKKKGGILKITAELFEDTAANVMAYINKWIAKKTKATRNAMILKVADEMTKGKEVVISTIDSLKDVFNVGLDPAITTGAMVIANQNGYNYLDKLKDKDGKYILQPNPTQPTQMMLFGKYPIVKVSNRTVKSEPVYSPAFTISGSKLAIDGTTTAIDASATSDVTAWKVVKGKYVVTCKGQEQETTVDAKVSAYKHPVYMGDLKEAITLFDRNVITIDMNDKAAGLWEKDMTGIKVRDRFDVQPVDDGAIIKGNITEVVQG</sequence>
<dbReference type="Pfam" id="PF05065">
    <property type="entry name" value="Phage_capsid"/>
    <property type="match status" value="2"/>
</dbReference>
<feature type="domain" description="Phage capsid-like C-terminal" evidence="3">
    <location>
        <begin position="124"/>
        <end position="319"/>
    </location>
</feature>